<keyword evidence="1" id="KW-0507">mRNA processing</keyword>
<dbReference type="GO" id="GO:0003676">
    <property type="term" value="F:nucleic acid binding"/>
    <property type="evidence" value="ECO:0007669"/>
    <property type="project" value="UniProtKB-UniRule"/>
</dbReference>
<dbReference type="Pfam" id="PF01728">
    <property type="entry name" value="FtsJ"/>
    <property type="match status" value="1"/>
</dbReference>
<dbReference type="GO" id="GO:0032259">
    <property type="term" value="P:methylation"/>
    <property type="evidence" value="ECO:0007669"/>
    <property type="project" value="UniProtKB-KW"/>
</dbReference>
<evidence type="ECO:0000313" key="4">
    <source>
        <dbReference type="EMBL" id="KAG8226395.1"/>
    </source>
</evidence>
<feature type="domain" description="G-patch" evidence="2">
    <location>
        <begin position="24"/>
        <end position="70"/>
    </location>
</feature>
<comment type="caution">
    <text evidence="4">The sequence shown here is derived from an EMBL/GenBank/DDBJ whole genome shotgun (WGS) entry which is preliminary data.</text>
</comment>
<keyword evidence="5" id="KW-1185">Reference proteome</keyword>
<dbReference type="GO" id="GO:0006370">
    <property type="term" value="P:7-methylguanosine mRNA capping"/>
    <property type="evidence" value="ECO:0007669"/>
    <property type="project" value="UniProtKB-UniRule"/>
</dbReference>
<keyword evidence="1" id="KW-0949">S-adenosyl-L-methionine</keyword>
<dbReference type="PANTHER" id="PTHR16121:SF0">
    <property type="entry name" value="CAP-SPECIFIC MRNA (NUCLEOSIDE-2'-O-)-METHYLTRANSFERASE 1"/>
    <property type="match status" value="1"/>
</dbReference>
<evidence type="ECO:0000313" key="5">
    <source>
        <dbReference type="Proteomes" id="UP000792457"/>
    </source>
</evidence>
<dbReference type="InterPro" id="IPR029063">
    <property type="entry name" value="SAM-dependent_MTases_sf"/>
</dbReference>
<dbReference type="SUPFAM" id="SSF53335">
    <property type="entry name" value="S-adenosyl-L-methionine-dependent methyltransferases"/>
    <property type="match status" value="1"/>
</dbReference>
<evidence type="ECO:0000256" key="1">
    <source>
        <dbReference type="RuleBase" id="RU368012"/>
    </source>
</evidence>
<name>A0A8K0K319_LADFU</name>
<keyword evidence="1" id="KW-0539">Nucleus</keyword>
<dbReference type="InterPro" id="IPR025816">
    <property type="entry name" value="RrmJ-type_MeTrfase"/>
</dbReference>
<comment type="catalytic activity">
    <reaction evidence="1">
        <text>a 5'-end (N(7)-methyl 5'-triphosphoguanosine)-ribonucleoside in mRNA + S-adenosyl-L-methionine = a 5'-end (N(7)-methyl 5'-triphosphoguanosine)-(2'-O-methyl-ribonucleoside) in mRNA + S-adenosyl-L-homocysteine + H(+)</text>
        <dbReference type="Rhea" id="RHEA:67020"/>
        <dbReference type="Rhea" id="RHEA-COMP:17167"/>
        <dbReference type="Rhea" id="RHEA-COMP:17168"/>
        <dbReference type="ChEBI" id="CHEBI:15378"/>
        <dbReference type="ChEBI" id="CHEBI:57856"/>
        <dbReference type="ChEBI" id="CHEBI:59789"/>
        <dbReference type="ChEBI" id="CHEBI:156461"/>
        <dbReference type="ChEBI" id="CHEBI:167609"/>
        <dbReference type="EC" id="2.1.1.57"/>
    </reaction>
</comment>
<dbReference type="InterPro" id="IPR000467">
    <property type="entry name" value="G_patch_dom"/>
</dbReference>
<dbReference type="InterPro" id="IPR002877">
    <property type="entry name" value="RNA_MeTrfase_FtsJ_dom"/>
</dbReference>
<protein>
    <recommendedName>
        <fullName evidence="1">Cap-specific mRNA (nucleoside-2'-O-)-methyltransferase 1</fullName>
        <ecNumber evidence="1">2.1.1.57</ecNumber>
    </recommendedName>
    <alternativeName>
        <fullName evidence="1">Cap1 2'O-ribose methyltransferase 1</fullName>
    </alternativeName>
</protein>
<feature type="domain" description="RrmJ-type SAM-dependent 2'-O-MTase" evidence="3">
    <location>
        <begin position="168"/>
        <end position="391"/>
    </location>
</feature>
<reference evidence="4" key="2">
    <citation type="submission" date="2017-10" db="EMBL/GenBank/DDBJ databases">
        <title>Ladona fulva Genome sequencing and assembly.</title>
        <authorList>
            <person name="Murali S."/>
            <person name="Richards S."/>
            <person name="Bandaranaike D."/>
            <person name="Bellair M."/>
            <person name="Blankenburg K."/>
            <person name="Chao H."/>
            <person name="Dinh H."/>
            <person name="Doddapaneni H."/>
            <person name="Dugan-Rocha S."/>
            <person name="Elkadiri S."/>
            <person name="Gnanaolivu R."/>
            <person name="Hernandez B."/>
            <person name="Skinner E."/>
            <person name="Javaid M."/>
            <person name="Lee S."/>
            <person name="Li M."/>
            <person name="Ming W."/>
            <person name="Munidasa M."/>
            <person name="Muniz J."/>
            <person name="Nguyen L."/>
            <person name="Hughes D."/>
            <person name="Osuji N."/>
            <person name="Pu L.-L."/>
            <person name="Puazo M."/>
            <person name="Qu C."/>
            <person name="Quiroz J."/>
            <person name="Raj R."/>
            <person name="Weissenberger G."/>
            <person name="Xin Y."/>
            <person name="Zou X."/>
            <person name="Han Y."/>
            <person name="Worley K."/>
            <person name="Muzny D."/>
            <person name="Gibbs R."/>
        </authorList>
    </citation>
    <scope>NUCLEOTIDE SEQUENCE</scope>
    <source>
        <strain evidence="4">Sampled in the wild</strain>
    </source>
</reference>
<dbReference type="PROSITE" id="PS50174">
    <property type="entry name" value="G_PATCH"/>
    <property type="match status" value="1"/>
</dbReference>
<keyword evidence="1" id="KW-0808">Transferase</keyword>
<dbReference type="GO" id="GO:0004483">
    <property type="term" value="F:methyltransferase cap1 activity"/>
    <property type="evidence" value="ECO:0007669"/>
    <property type="project" value="UniProtKB-UniRule"/>
</dbReference>
<dbReference type="EC" id="2.1.1.57" evidence="1"/>
<evidence type="ECO:0000259" key="3">
    <source>
        <dbReference type="PROSITE" id="PS51613"/>
    </source>
</evidence>
<evidence type="ECO:0000259" key="2">
    <source>
        <dbReference type="PROSITE" id="PS50174"/>
    </source>
</evidence>
<comment type="subcellular location">
    <subcellularLocation>
        <location evidence="1">Nucleus</location>
    </subcellularLocation>
</comment>
<dbReference type="GO" id="GO:0005737">
    <property type="term" value="C:cytoplasm"/>
    <property type="evidence" value="ECO:0007669"/>
    <property type="project" value="TreeGrafter"/>
</dbReference>
<sequence length="391" mass="44467">MSFGSSYQNRFDNLVKPVAEAKYENTKIQRMLDRMGHKKGEGLGKHGKGIVEPVELSTQRGRQGLGFSVKGLEAANLQWDSSQEVITAREDVFWLEEKNHTPLDSQTLDSWVREGSTKLEIDDETKFCDPEILRNVLHSKSVFDELSSVDMRKARMRSNPFETIRNGIFLNRAAMKMANMDAVFDFMFTNPVDEANVIIFVKNELLYFADVCAGPGGFSEYVLWRKKWEAKGFGFTLKGENDFKLSDFLAGPCESFETHYGVGGLDGDGDIFKPDNIREFTNYVHQRTSFIVQEKPSGDYHNKVTGVHFMMADGGFSVESNENIQEILSKQLYLCQFLVALCIVRPKGHFVCKVFDLFTPFSVGLIYLLYKSFKKISIHKPNTSRPANSER</sequence>
<keyword evidence="1" id="KW-0489">Methyltransferase</keyword>
<dbReference type="GO" id="GO:0016556">
    <property type="term" value="P:mRNA modification"/>
    <property type="evidence" value="ECO:0007669"/>
    <property type="project" value="UniProtKB-UniRule"/>
</dbReference>
<dbReference type="Proteomes" id="UP000792457">
    <property type="component" value="Unassembled WGS sequence"/>
</dbReference>
<dbReference type="SMART" id="SM00443">
    <property type="entry name" value="G_patch"/>
    <property type="match status" value="1"/>
</dbReference>
<dbReference type="Pfam" id="PF01585">
    <property type="entry name" value="G-patch"/>
    <property type="match status" value="1"/>
</dbReference>
<dbReference type="PANTHER" id="PTHR16121">
    <property type="entry name" value="CAP-SPECIFIC MRNA (NUCLEOSIDE-2'-O-)-METHYLTRANSFERASE 1-RELATED"/>
    <property type="match status" value="1"/>
</dbReference>
<dbReference type="Gene3D" id="3.40.50.12760">
    <property type="match status" value="1"/>
</dbReference>
<reference evidence="4" key="1">
    <citation type="submission" date="2013-04" db="EMBL/GenBank/DDBJ databases">
        <authorList>
            <person name="Qu J."/>
            <person name="Murali S.C."/>
            <person name="Bandaranaike D."/>
            <person name="Bellair M."/>
            <person name="Blankenburg K."/>
            <person name="Chao H."/>
            <person name="Dinh H."/>
            <person name="Doddapaneni H."/>
            <person name="Downs B."/>
            <person name="Dugan-Rocha S."/>
            <person name="Elkadiri S."/>
            <person name="Gnanaolivu R.D."/>
            <person name="Hernandez B."/>
            <person name="Javaid M."/>
            <person name="Jayaseelan J.C."/>
            <person name="Lee S."/>
            <person name="Li M."/>
            <person name="Ming W."/>
            <person name="Munidasa M."/>
            <person name="Muniz J."/>
            <person name="Nguyen L."/>
            <person name="Ongeri F."/>
            <person name="Osuji N."/>
            <person name="Pu L.-L."/>
            <person name="Puazo M."/>
            <person name="Qu C."/>
            <person name="Quiroz J."/>
            <person name="Raj R."/>
            <person name="Weissenberger G."/>
            <person name="Xin Y."/>
            <person name="Zou X."/>
            <person name="Han Y."/>
            <person name="Richards S."/>
            <person name="Worley K."/>
            <person name="Muzny D."/>
            <person name="Gibbs R."/>
        </authorList>
    </citation>
    <scope>NUCLEOTIDE SEQUENCE</scope>
    <source>
        <strain evidence="4">Sampled in the wild</strain>
    </source>
</reference>
<dbReference type="PROSITE" id="PS51613">
    <property type="entry name" value="SAM_MT_RRMJ"/>
    <property type="match status" value="1"/>
</dbReference>
<dbReference type="EMBL" id="KZ308279">
    <property type="protein sequence ID" value="KAG8226395.1"/>
    <property type="molecule type" value="Genomic_DNA"/>
</dbReference>
<gene>
    <name evidence="4" type="ORF">J437_LFUL011933</name>
</gene>
<dbReference type="OrthoDB" id="10251234at2759"/>
<proteinExistence type="predicted"/>
<comment type="function">
    <text evidence="1">S-adenosyl-L-methionine-dependent methyltransferase that mediates RNA cap1 2'-O-ribose methylation to the 5'-cap structure of RNAs. Methylates the ribose of the first nucleotide of a m(7)GpppG-capped mRNA to produce m(7)GpppNmp (cap1).</text>
</comment>
<dbReference type="GO" id="GO:0005634">
    <property type="term" value="C:nucleus"/>
    <property type="evidence" value="ECO:0007669"/>
    <property type="project" value="UniProtKB-SubCell"/>
</dbReference>
<organism evidence="4 5">
    <name type="scientific">Ladona fulva</name>
    <name type="common">Scarce chaser dragonfly</name>
    <name type="synonym">Libellula fulva</name>
    <dbReference type="NCBI Taxonomy" id="123851"/>
    <lineage>
        <taxon>Eukaryota</taxon>
        <taxon>Metazoa</taxon>
        <taxon>Ecdysozoa</taxon>
        <taxon>Arthropoda</taxon>
        <taxon>Hexapoda</taxon>
        <taxon>Insecta</taxon>
        <taxon>Pterygota</taxon>
        <taxon>Palaeoptera</taxon>
        <taxon>Odonata</taxon>
        <taxon>Epiprocta</taxon>
        <taxon>Anisoptera</taxon>
        <taxon>Libelluloidea</taxon>
        <taxon>Libellulidae</taxon>
        <taxon>Ladona</taxon>
    </lineage>
</organism>
<dbReference type="AlphaFoldDB" id="A0A8K0K319"/>
<keyword evidence="1" id="KW-0506">mRNA capping</keyword>
<accession>A0A8K0K319</accession>
<dbReference type="InterPro" id="IPR050851">
    <property type="entry name" value="mRNA_Cap_2O-Ribose_MeTrfase"/>
</dbReference>